<organism evidence="2">
    <name type="scientific">viral metagenome</name>
    <dbReference type="NCBI Taxonomy" id="1070528"/>
    <lineage>
        <taxon>unclassified sequences</taxon>
        <taxon>metagenomes</taxon>
        <taxon>organismal metagenomes</taxon>
    </lineage>
</organism>
<sequence>MRFLNLCLSVPNLDTIIFYIVFVILIPSVLFSTDDYESLKYYLPALVMAAVTLTEAGSPDLFVNLYPTDCSTTTSFSGFLSTNIINGLAIVGILMQSLLITMATSSMTLGLVSGLIMFAITFPLAQQILPFFIRETDEFVQNITISDGNTRIYLPGNWHKYLSGLIFSIVLLGIQYTMLIGFTKYILSSNIKLI</sequence>
<feature type="transmembrane region" description="Helical" evidence="1">
    <location>
        <begin position="76"/>
        <end position="95"/>
    </location>
</feature>
<feature type="transmembrane region" description="Helical" evidence="1">
    <location>
        <begin position="16"/>
        <end position="32"/>
    </location>
</feature>
<dbReference type="EMBL" id="MN738978">
    <property type="protein sequence ID" value="QHT33776.1"/>
    <property type="molecule type" value="Genomic_DNA"/>
</dbReference>
<evidence type="ECO:0000313" key="2">
    <source>
        <dbReference type="EMBL" id="QHT33776.1"/>
    </source>
</evidence>
<reference evidence="2" key="1">
    <citation type="journal article" date="2020" name="Nature">
        <title>Giant virus diversity and host interactions through global metagenomics.</title>
        <authorList>
            <person name="Schulz F."/>
            <person name="Roux S."/>
            <person name="Paez-Espino D."/>
            <person name="Jungbluth S."/>
            <person name="Walsh D.A."/>
            <person name="Denef V.J."/>
            <person name="McMahon K.D."/>
            <person name="Konstantinidis K.T."/>
            <person name="Eloe-Fadrosh E.A."/>
            <person name="Kyrpides N.C."/>
            <person name="Woyke T."/>
        </authorList>
    </citation>
    <scope>NUCLEOTIDE SEQUENCE</scope>
    <source>
        <strain evidence="2">GVMAG-M-3300009161-52</strain>
    </source>
</reference>
<dbReference type="AlphaFoldDB" id="A0A6C0EX95"/>
<keyword evidence="1" id="KW-0472">Membrane</keyword>
<evidence type="ECO:0000256" key="1">
    <source>
        <dbReference type="SAM" id="Phobius"/>
    </source>
</evidence>
<feature type="transmembrane region" description="Helical" evidence="1">
    <location>
        <begin position="107"/>
        <end position="125"/>
    </location>
</feature>
<protein>
    <submittedName>
        <fullName evidence="2">Uncharacterized protein</fullName>
    </submittedName>
</protein>
<keyword evidence="1" id="KW-0812">Transmembrane</keyword>
<keyword evidence="1" id="KW-1133">Transmembrane helix</keyword>
<feature type="transmembrane region" description="Helical" evidence="1">
    <location>
        <begin position="161"/>
        <end position="187"/>
    </location>
</feature>
<name>A0A6C0EX95_9ZZZZ</name>
<proteinExistence type="predicted"/>
<accession>A0A6C0EX95</accession>
<feature type="transmembrane region" description="Helical" evidence="1">
    <location>
        <begin position="39"/>
        <end position="56"/>
    </location>
</feature>